<accession>A0A2X0NMV7</accession>
<feature type="region of interest" description="Disordered" evidence="1">
    <location>
        <begin position="1"/>
        <end position="61"/>
    </location>
</feature>
<keyword evidence="3" id="KW-1185">Reference proteome</keyword>
<proteinExistence type="predicted"/>
<feature type="compositionally biased region" description="Low complexity" evidence="1">
    <location>
        <begin position="106"/>
        <end position="136"/>
    </location>
</feature>
<name>A0A2X0NMV7_9BASI</name>
<sequence>MSSSNVFTASAMSWPCTSPPRDLDESRLRSPPQLLESKKRRRTTCHSDEGETLSEDDIPPRVPLFQYTCSTIVTSPDLSTQIGLAEAWRPSTVRRPPQQPSRSRRSSPSMSRSGSSTPLSSSMSASPRSSPMTRSPVMPNTSAFSRHDFFRAESLCAEEVGEDPVQPQIYIAEEHGLFFGNGDEFMNKTPKDDTSSWFGVPCSGGKPLQRHFLAPNPALPDFSRFTSYASSSDDETSSISSGDVSCFSSPCLSDSAFTIDQDMSECSLTDLSTSCKPLSEPERQRKFWASLLSPTSDYMRSFSTREKLDGLSRQCAARSTGDRSPRLAKWIEEEARSPTRSSGFVR</sequence>
<evidence type="ECO:0000256" key="1">
    <source>
        <dbReference type="SAM" id="MobiDB-lite"/>
    </source>
</evidence>
<dbReference type="EMBL" id="FMWP01000048">
    <property type="protein sequence ID" value="SCZ93831.1"/>
    <property type="molecule type" value="Genomic_DNA"/>
</dbReference>
<gene>
    <name evidence="2" type="ORF">BZ3500_MVSOF-1268-A1-R1_CHR6-3G08914</name>
</gene>
<dbReference type="OrthoDB" id="2537158at2759"/>
<protein>
    <submittedName>
        <fullName evidence="2">BZ3500_MvSof-1268-A1-R1_Chr6-3g08914 protein</fullName>
    </submittedName>
</protein>
<reference evidence="3" key="1">
    <citation type="submission" date="2016-10" db="EMBL/GenBank/DDBJ databases">
        <authorList>
            <person name="Jeantristanb JTB J.-T."/>
            <person name="Ricardo R."/>
        </authorList>
    </citation>
    <scope>NUCLEOTIDE SEQUENCE [LARGE SCALE GENOMIC DNA]</scope>
</reference>
<dbReference type="AlphaFoldDB" id="A0A2X0NMV7"/>
<organism evidence="2 3">
    <name type="scientific">Microbotryum saponariae</name>
    <dbReference type="NCBI Taxonomy" id="289078"/>
    <lineage>
        <taxon>Eukaryota</taxon>
        <taxon>Fungi</taxon>
        <taxon>Dikarya</taxon>
        <taxon>Basidiomycota</taxon>
        <taxon>Pucciniomycotina</taxon>
        <taxon>Microbotryomycetes</taxon>
        <taxon>Microbotryales</taxon>
        <taxon>Microbotryaceae</taxon>
        <taxon>Microbotryum</taxon>
    </lineage>
</organism>
<feature type="compositionally biased region" description="Polar residues" evidence="1">
    <location>
        <begin position="1"/>
        <end position="11"/>
    </location>
</feature>
<dbReference type="Proteomes" id="UP000249723">
    <property type="component" value="Unassembled WGS sequence"/>
</dbReference>
<evidence type="ECO:0000313" key="3">
    <source>
        <dbReference type="Proteomes" id="UP000249723"/>
    </source>
</evidence>
<evidence type="ECO:0000313" key="2">
    <source>
        <dbReference type="EMBL" id="SCZ93831.1"/>
    </source>
</evidence>
<feature type="region of interest" description="Disordered" evidence="1">
    <location>
        <begin position="84"/>
        <end position="141"/>
    </location>
</feature>